<organism evidence="1 2">
    <name type="scientific">Mythimna loreyi</name>
    <dbReference type="NCBI Taxonomy" id="667449"/>
    <lineage>
        <taxon>Eukaryota</taxon>
        <taxon>Metazoa</taxon>
        <taxon>Ecdysozoa</taxon>
        <taxon>Arthropoda</taxon>
        <taxon>Hexapoda</taxon>
        <taxon>Insecta</taxon>
        <taxon>Pterygota</taxon>
        <taxon>Neoptera</taxon>
        <taxon>Endopterygota</taxon>
        <taxon>Lepidoptera</taxon>
        <taxon>Glossata</taxon>
        <taxon>Ditrysia</taxon>
        <taxon>Noctuoidea</taxon>
        <taxon>Noctuidae</taxon>
        <taxon>Noctuinae</taxon>
        <taxon>Hadenini</taxon>
        <taxon>Mythimna</taxon>
    </lineage>
</organism>
<evidence type="ECO:0000313" key="1">
    <source>
        <dbReference type="EMBL" id="KAJ8736002.1"/>
    </source>
</evidence>
<evidence type="ECO:0000313" key="2">
    <source>
        <dbReference type="Proteomes" id="UP001231649"/>
    </source>
</evidence>
<gene>
    <name evidence="1" type="ORF">PYW08_006658</name>
</gene>
<sequence length="509" mass="58786">MNSIYLHWFMCFTLFYGVSAGDPFSNNVLDSQVCFTNGFAFGVATASYQIEGAWNVSGKSESIWDRYTHQHPERIFDHRNGDVACGSYYKVKEDVQLMTQLGLSFYRFSMSWPRILPDGLANNVNEDGIRYYKELLDELKRNHITPVVTMYHWDLPQCLQDLGGWTNPIMAEYFLDYARVLLDNFGEQVKIWITFNEPVSFCEGGYGGDDAPGGRSSGFEDYMCGHTVLRAHGMVYRMFEKEYRKKFGGHMGITISFSWLEPATTSAEDQRAAETARQFNFGWFANPIFSKTGDYPPIMRGVIDANSKRQGFPRSRLPYFTPQEVKMMRGAYDFLGLNHYTTYLVQQGSRKIRNQPSYEDDVNVKIHQRDDWPKTNSSWLKVVPWGFRKTLNYVKLNYGNPKILITENGVSFEPGLRDTKRVNYIDAYLRSLHAAVYKDGCTVIGYTYWSLMDNFEWTRGFSERFGLYEVDYNSPSLTRTPRLSAKYFTNVAKTGCLPNNFADYTYSTD</sequence>
<name>A0ACC2R7N7_9NEOP</name>
<protein>
    <submittedName>
        <fullName evidence="1">Uncharacterized protein</fullName>
    </submittedName>
</protein>
<reference evidence="1" key="1">
    <citation type="submission" date="2023-03" db="EMBL/GenBank/DDBJ databases">
        <title>Chromosome-level genomes of two armyworms, Mythimna separata and Mythimna loreyi, provide insights into the biosynthesis and reception of sex pheromones.</title>
        <authorList>
            <person name="Zhao H."/>
        </authorList>
    </citation>
    <scope>NUCLEOTIDE SEQUENCE</scope>
    <source>
        <strain evidence="1">BeijingLab</strain>
    </source>
</reference>
<dbReference type="Proteomes" id="UP001231649">
    <property type="component" value="Chromosome 2"/>
</dbReference>
<dbReference type="EMBL" id="CM056778">
    <property type="protein sequence ID" value="KAJ8736002.1"/>
    <property type="molecule type" value="Genomic_DNA"/>
</dbReference>
<comment type="caution">
    <text evidence="1">The sequence shown here is derived from an EMBL/GenBank/DDBJ whole genome shotgun (WGS) entry which is preliminary data.</text>
</comment>
<proteinExistence type="predicted"/>
<keyword evidence="2" id="KW-1185">Reference proteome</keyword>
<accession>A0ACC2R7N7</accession>